<proteinExistence type="predicted"/>
<dbReference type="EMBL" id="JH598064">
    <property type="status" value="NOT_ANNOTATED_CDS"/>
    <property type="molecule type" value="Genomic_DNA"/>
</dbReference>
<protein>
    <submittedName>
        <fullName evidence="1">Uncharacterized protein</fullName>
    </submittedName>
</protein>
<dbReference type="HOGENOM" id="CLU_2817899_0_0_1"/>
<accession>M4BZN9</accession>
<organism evidence="1 2">
    <name type="scientific">Hyaloperonospora arabidopsidis (strain Emoy2)</name>
    <name type="common">Downy mildew agent</name>
    <name type="synonym">Peronospora arabidopsidis</name>
    <dbReference type="NCBI Taxonomy" id="559515"/>
    <lineage>
        <taxon>Eukaryota</taxon>
        <taxon>Sar</taxon>
        <taxon>Stramenopiles</taxon>
        <taxon>Oomycota</taxon>
        <taxon>Peronosporomycetes</taxon>
        <taxon>Peronosporales</taxon>
        <taxon>Peronosporaceae</taxon>
        <taxon>Hyaloperonospora</taxon>
    </lineage>
</organism>
<keyword evidence="2" id="KW-1185">Reference proteome</keyword>
<evidence type="ECO:0000313" key="2">
    <source>
        <dbReference type="Proteomes" id="UP000011713"/>
    </source>
</evidence>
<dbReference type="EnsemblProtists" id="HpaT812063">
    <property type="protein sequence ID" value="HpaP812063"/>
    <property type="gene ID" value="HpaG812063"/>
</dbReference>
<sequence>MVIHPPFSLGVPKQIFAQPHTELPRIRRQMQAASCNSQNKRKKHVFHVDCLLSNTPRCSNVALLAFK</sequence>
<reference evidence="1" key="2">
    <citation type="submission" date="2015-06" db="UniProtKB">
        <authorList>
            <consortium name="EnsemblProtists"/>
        </authorList>
    </citation>
    <scope>IDENTIFICATION</scope>
    <source>
        <strain evidence="1">Emoy2</strain>
    </source>
</reference>
<dbReference type="InParanoid" id="M4BZN9"/>
<dbReference type="Proteomes" id="UP000011713">
    <property type="component" value="Unassembled WGS sequence"/>
</dbReference>
<evidence type="ECO:0000313" key="1">
    <source>
        <dbReference type="EnsemblProtists" id="HpaP812063"/>
    </source>
</evidence>
<reference evidence="2" key="1">
    <citation type="journal article" date="2010" name="Science">
        <title>Signatures of adaptation to obligate biotrophy in the Hyaloperonospora arabidopsidis genome.</title>
        <authorList>
            <person name="Baxter L."/>
            <person name="Tripathy S."/>
            <person name="Ishaque N."/>
            <person name="Boot N."/>
            <person name="Cabral A."/>
            <person name="Kemen E."/>
            <person name="Thines M."/>
            <person name="Ah-Fong A."/>
            <person name="Anderson R."/>
            <person name="Badejoko W."/>
            <person name="Bittner-Eddy P."/>
            <person name="Boore J.L."/>
            <person name="Chibucos M.C."/>
            <person name="Coates M."/>
            <person name="Dehal P."/>
            <person name="Delehaunty K."/>
            <person name="Dong S."/>
            <person name="Downton P."/>
            <person name="Dumas B."/>
            <person name="Fabro G."/>
            <person name="Fronick C."/>
            <person name="Fuerstenberg S.I."/>
            <person name="Fulton L."/>
            <person name="Gaulin E."/>
            <person name="Govers F."/>
            <person name="Hughes L."/>
            <person name="Humphray S."/>
            <person name="Jiang R.H."/>
            <person name="Judelson H."/>
            <person name="Kamoun S."/>
            <person name="Kyung K."/>
            <person name="Meijer H."/>
            <person name="Minx P."/>
            <person name="Morris P."/>
            <person name="Nelson J."/>
            <person name="Phuntumart V."/>
            <person name="Qutob D."/>
            <person name="Rehmany A."/>
            <person name="Rougon-Cardoso A."/>
            <person name="Ryden P."/>
            <person name="Torto-Alalibo T."/>
            <person name="Studholme D."/>
            <person name="Wang Y."/>
            <person name="Win J."/>
            <person name="Wood J."/>
            <person name="Clifton S.W."/>
            <person name="Rogers J."/>
            <person name="Van den Ackerveken G."/>
            <person name="Jones J.D."/>
            <person name="McDowell J.M."/>
            <person name="Beynon J."/>
            <person name="Tyler B.M."/>
        </authorList>
    </citation>
    <scope>NUCLEOTIDE SEQUENCE [LARGE SCALE GENOMIC DNA]</scope>
    <source>
        <strain evidence="2">Emoy2</strain>
    </source>
</reference>
<dbReference type="AlphaFoldDB" id="M4BZN9"/>
<dbReference type="VEuPathDB" id="FungiDB:HpaG812063"/>
<name>M4BZN9_HYAAE</name>